<comment type="caution">
    <text evidence="2">The sequence shown here is derived from an EMBL/GenBank/DDBJ whole genome shotgun (WGS) entry which is preliminary data.</text>
</comment>
<dbReference type="EMBL" id="VSSQ01006328">
    <property type="protein sequence ID" value="MPM32325.1"/>
    <property type="molecule type" value="Genomic_DNA"/>
</dbReference>
<feature type="region of interest" description="Disordered" evidence="1">
    <location>
        <begin position="1"/>
        <end position="26"/>
    </location>
</feature>
<reference evidence="2" key="1">
    <citation type="submission" date="2019-08" db="EMBL/GenBank/DDBJ databases">
        <authorList>
            <person name="Kucharzyk K."/>
            <person name="Murdoch R.W."/>
            <person name="Higgins S."/>
            <person name="Loffler F."/>
        </authorList>
    </citation>
    <scope>NUCLEOTIDE SEQUENCE</scope>
</reference>
<sequence>MARLKQITSGESVPNSVPSTDPNPIGKEVISEKARIIAVLDLYSLRSMPNVKPSGIP</sequence>
<name>A0A644YUR3_9ZZZZ</name>
<proteinExistence type="predicted"/>
<dbReference type="AlphaFoldDB" id="A0A644YUR3"/>
<gene>
    <name evidence="2" type="ORF">SDC9_78887</name>
</gene>
<protein>
    <submittedName>
        <fullName evidence="2">Uncharacterized protein</fullName>
    </submittedName>
</protein>
<evidence type="ECO:0000313" key="2">
    <source>
        <dbReference type="EMBL" id="MPM32325.1"/>
    </source>
</evidence>
<accession>A0A644YUR3</accession>
<organism evidence="2">
    <name type="scientific">bioreactor metagenome</name>
    <dbReference type="NCBI Taxonomy" id="1076179"/>
    <lineage>
        <taxon>unclassified sequences</taxon>
        <taxon>metagenomes</taxon>
        <taxon>ecological metagenomes</taxon>
    </lineage>
</organism>
<evidence type="ECO:0000256" key="1">
    <source>
        <dbReference type="SAM" id="MobiDB-lite"/>
    </source>
</evidence>
<feature type="compositionally biased region" description="Polar residues" evidence="1">
    <location>
        <begin position="1"/>
        <end position="22"/>
    </location>
</feature>